<dbReference type="SUPFAM" id="SSF53448">
    <property type="entry name" value="Nucleotide-diphospho-sugar transferases"/>
    <property type="match status" value="1"/>
</dbReference>
<accession>A0ABT8Y6P4</accession>
<dbReference type="InterPro" id="IPR050834">
    <property type="entry name" value="Glycosyltransf_2"/>
</dbReference>
<evidence type="ECO:0000313" key="3">
    <source>
        <dbReference type="EMBL" id="MDO6413399.1"/>
    </source>
</evidence>
<comment type="caution">
    <text evidence="3">The sequence shown here is derived from an EMBL/GenBank/DDBJ whole genome shotgun (WGS) entry which is preliminary data.</text>
</comment>
<dbReference type="GO" id="GO:0016757">
    <property type="term" value="F:glycosyltransferase activity"/>
    <property type="evidence" value="ECO:0007669"/>
    <property type="project" value="UniProtKB-KW"/>
</dbReference>
<dbReference type="PANTHER" id="PTHR43685">
    <property type="entry name" value="GLYCOSYLTRANSFERASE"/>
    <property type="match status" value="1"/>
</dbReference>
<dbReference type="EC" id="2.4.-.-" evidence="3"/>
<keyword evidence="3" id="KW-0808">Transferase</keyword>
<dbReference type="InterPro" id="IPR029044">
    <property type="entry name" value="Nucleotide-diphossugar_trans"/>
</dbReference>
<keyword evidence="1" id="KW-1133">Transmembrane helix</keyword>
<reference evidence="3" key="1">
    <citation type="submission" date="2023-07" db="EMBL/GenBank/DDBJ databases">
        <authorList>
            <person name="Kim M."/>
        </authorList>
    </citation>
    <scope>NUCLEOTIDE SEQUENCE</scope>
    <source>
        <strain evidence="3">BIUV-7</strain>
    </source>
</reference>
<gene>
    <name evidence="3" type="ORF">Q4F19_03300</name>
</gene>
<name>A0ABT8Y6P4_9SPHN</name>
<dbReference type="Gene3D" id="3.90.550.10">
    <property type="entry name" value="Spore Coat Polysaccharide Biosynthesis Protein SpsA, Chain A"/>
    <property type="match status" value="1"/>
</dbReference>
<organism evidence="3 4">
    <name type="scientific">Sphingomonas natans</name>
    <dbReference type="NCBI Taxonomy" id="3063330"/>
    <lineage>
        <taxon>Bacteria</taxon>
        <taxon>Pseudomonadati</taxon>
        <taxon>Pseudomonadota</taxon>
        <taxon>Alphaproteobacteria</taxon>
        <taxon>Sphingomonadales</taxon>
        <taxon>Sphingomonadaceae</taxon>
        <taxon>Sphingomonas</taxon>
    </lineage>
</organism>
<dbReference type="Proteomes" id="UP001169764">
    <property type="component" value="Unassembled WGS sequence"/>
</dbReference>
<keyword evidence="3" id="KW-0328">Glycosyltransferase</keyword>
<keyword evidence="4" id="KW-1185">Reference proteome</keyword>
<dbReference type="InterPro" id="IPR001173">
    <property type="entry name" value="Glyco_trans_2-like"/>
</dbReference>
<proteinExistence type="predicted"/>
<dbReference type="Pfam" id="PF00535">
    <property type="entry name" value="Glycos_transf_2"/>
    <property type="match status" value="1"/>
</dbReference>
<protein>
    <submittedName>
        <fullName evidence="3">Glycosyltransferase family 2 protein</fullName>
        <ecNumber evidence="3">2.4.-.-</ecNumber>
    </submittedName>
</protein>
<feature type="domain" description="Glycosyltransferase 2-like" evidence="2">
    <location>
        <begin position="31"/>
        <end position="154"/>
    </location>
</feature>
<evidence type="ECO:0000259" key="2">
    <source>
        <dbReference type="Pfam" id="PF00535"/>
    </source>
</evidence>
<dbReference type="EMBL" id="JAUOTP010000001">
    <property type="protein sequence ID" value="MDO6413399.1"/>
    <property type="molecule type" value="Genomic_DNA"/>
</dbReference>
<dbReference type="RefSeq" id="WP_303539763.1">
    <property type="nucleotide sequence ID" value="NZ_JAUOTP010000001.1"/>
</dbReference>
<keyword evidence="1" id="KW-0812">Transmembrane</keyword>
<evidence type="ECO:0000313" key="4">
    <source>
        <dbReference type="Proteomes" id="UP001169764"/>
    </source>
</evidence>
<dbReference type="PANTHER" id="PTHR43685:SF2">
    <property type="entry name" value="GLYCOSYLTRANSFERASE 2-LIKE DOMAIN-CONTAINING PROTEIN"/>
    <property type="match status" value="1"/>
</dbReference>
<dbReference type="CDD" id="cd00761">
    <property type="entry name" value="Glyco_tranf_GTA_type"/>
    <property type="match status" value="1"/>
</dbReference>
<sequence>MRAFRHDRRRGGDGADRRRRAIAGANMASISVILPNYNHAAFLPRRIETILAQTHTDFELLILDDCSPDNSRDVIARYLSDPRVRVSFNETNSGNTFLQWRKGLAETTGDYVWVAESDDAADPTFLEKLARQLDLNPTAGLAVAQSYIIDAQDQVCHEYFDSWRRDDLSTYDLEAFRKDFVMDGREYLRRYMSPWNTLPNASAILFRRAAFDTIGGPQTELAQCGDWMTYAHMLRYHDIACLAEPLNYFRQHAFTVRNRLKGEPFVRETLQVERYIASVVGAPPRAARRKAIDFKAQILMWGYRSDNGSKLAFARMGQTLALAARMNRALWLRTLMILMRETAARLLKRRHQRQDRA</sequence>
<feature type="transmembrane region" description="Helical" evidence="1">
    <location>
        <begin position="21"/>
        <end position="37"/>
    </location>
</feature>
<evidence type="ECO:0000256" key="1">
    <source>
        <dbReference type="SAM" id="Phobius"/>
    </source>
</evidence>
<keyword evidence="1" id="KW-0472">Membrane</keyword>